<gene>
    <name evidence="1" type="ORF">S12H4_03699</name>
</gene>
<dbReference type="AlphaFoldDB" id="X1S9B3"/>
<reference evidence="1" key="1">
    <citation type="journal article" date="2014" name="Front. Microbiol.">
        <title>High frequency of phylogenetically diverse reductive dehalogenase-homologous genes in deep subseafloor sedimentary metagenomes.</title>
        <authorList>
            <person name="Kawai M."/>
            <person name="Futagami T."/>
            <person name="Toyoda A."/>
            <person name="Takaki Y."/>
            <person name="Nishi S."/>
            <person name="Hori S."/>
            <person name="Arai W."/>
            <person name="Tsubouchi T."/>
            <person name="Morono Y."/>
            <person name="Uchiyama I."/>
            <person name="Ito T."/>
            <person name="Fujiyama A."/>
            <person name="Inagaki F."/>
            <person name="Takami H."/>
        </authorList>
    </citation>
    <scope>NUCLEOTIDE SEQUENCE</scope>
    <source>
        <strain evidence="1">Expedition CK06-06</strain>
    </source>
</reference>
<name>X1S9B3_9ZZZZ</name>
<evidence type="ECO:0000313" key="1">
    <source>
        <dbReference type="EMBL" id="GAI72000.1"/>
    </source>
</evidence>
<protein>
    <submittedName>
        <fullName evidence="1">Uncharacterized protein</fullName>
    </submittedName>
</protein>
<accession>X1S9B3</accession>
<proteinExistence type="predicted"/>
<dbReference type="EMBL" id="BARW01001067">
    <property type="protein sequence ID" value="GAI72000.1"/>
    <property type="molecule type" value="Genomic_DNA"/>
</dbReference>
<sequence length="68" mass="8389">MTITLAKFEAYNSIKDYKSLYETKDKKLIDDSIIRIALEEYDVNLTKEDIEVMRKNWERYWQKYRMSI</sequence>
<organism evidence="1">
    <name type="scientific">marine sediment metagenome</name>
    <dbReference type="NCBI Taxonomy" id="412755"/>
    <lineage>
        <taxon>unclassified sequences</taxon>
        <taxon>metagenomes</taxon>
        <taxon>ecological metagenomes</taxon>
    </lineage>
</organism>
<comment type="caution">
    <text evidence="1">The sequence shown here is derived from an EMBL/GenBank/DDBJ whole genome shotgun (WGS) entry which is preliminary data.</text>
</comment>